<dbReference type="GO" id="GO:0004794">
    <property type="term" value="F:threonine deaminase activity"/>
    <property type="evidence" value="ECO:0007669"/>
    <property type="project" value="TreeGrafter"/>
</dbReference>
<gene>
    <name evidence="5" type="ORF">D0Y96_01155</name>
</gene>
<keyword evidence="6" id="KW-1185">Reference proteome</keyword>
<dbReference type="Proteomes" id="UP000264702">
    <property type="component" value="Unassembled WGS sequence"/>
</dbReference>
<dbReference type="AlphaFoldDB" id="A0A372ITG9"/>
<dbReference type="GO" id="GO:0006567">
    <property type="term" value="P:L-threonine catabolic process"/>
    <property type="evidence" value="ECO:0007669"/>
    <property type="project" value="TreeGrafter"/>
</dbReference>
<dbReference type="GO" id="GO:0009097">
    <property type="term" value="P:isoleucine biosynthetic process"/>
    <property type="evidence" value="ECO:0007669"/>
    <property type="project" value="TreeGrafter"/>
</dbReference>
<dbReference type="EMBL" id="QVQT01000001">
    <property type="protein sequence ID" value="RFU18215.1"/>
    <property type="molecule type" value="Genomic_DNA"/>
</dbReference>
<dbReference type="Gene3D" id="3.40.50.1100">
    <property type="match status" value="2"/>
</dbReference>
<proteinExistence type="predicted"/>
<dbReference type="InterPro" id="IPR036052">
    <property type="entry name" value="TrpB-like_PALP_sf"/>
</dbReference>
<evidence type="ECO:0000256" key="3">
    <source>
        <dbReference type="ARBA" id="ARBA00023239"/>
    </source>
</evidence>
<dbReference type="RefSeq" id="WP_117297426.1">
    <property type="nucleotide sequence ID" value="NZ_QVQT02000001.1"/>
</dbReference>
<dbReference type="CDD" id="cd01563">
    <property type="entry name" value="Thr-synth_1"/>
    <property type="match status" value="1"/>
</dbReference>
<name>A0A372ITG9_9BACT</name>
<evidence type="ECO:0000313" key="6">
    <source>
        <dbReference type="Proteomes" id="UP000264702"/>
    </source>
</evidence>
<evidence type="ECO:0000256" key="2">
    <source>
        <dbReference type="ARBA" id="ARBA00022898"/>
    </source>
</evidence>
<keyword evidence="2" id="KW-0663">Pyridoxal phosphate</keyword>
<dbReference type="GO" id="GO:0004795">
    <property type="term" value="F:threonine synthase activity"/>
    <property type="evidence" value="ECO:0007669"/>
    <property type="project" value="UniProtKB-EC"/>
</dbReference>
<evidence type="ECO:0000313" key="5">
    <source>
        <dbReference type="EMBL" id="RFU18215.1"/>
    </source>
</evidence>
<dbReference type="GO" id="GO:0003941">
    <property type="term" value="F:L-serine ammonia-lyase activity"/>
    <property type="evidence" value="ECO:0007669"/>
    <property type="project" value="TreeGrafter"/>
</dbReference>
<protein>
    <submittedName>
        <fullName evidence="5">Threonine synthase</fullName>
        <ecNumber evidence="5">4.2.3.1</ecNumber>
    </submittedName>
</protein>
<keyword evidence="3 5" id="KW-0456">Lyase</keyword>
<dbReference type="PANTHER" id="PTHR48078">
    <property type="entry name" value="THREONINE DEHYDRATASE, MITOCHONDRIAL-RELATED"/>
    <property type="match status" value="1"/>
</dbReference>
<accession>A0A372ITG9</accession>
<feature type="domain" description="Tryptophan synthase beta chain-like PALP" evidence="4">
    <location>
        <begin position="69"/>
        <end position="369"/>
    </location>
</feature>
<dbReference type="OrthoDB" id="9778118at2"/>
<organism evidence="5 6">
    <name type="scientific">Paracidobacterium acidisoli</name>
    <dbReference type="NCBI Taxonomy" id="2303751"/>
    <lineage>
        <taxon>Bacteria</taxon>
        <taxon>Pseudomonadati</taxon>
        <taxon>Acidobacteriota</taxon>
        <taxon>Terriglobia</taxon>
        <taxon>Terriglobales</taxon>
        <taxon>Acidobacteriaceae</taxon>
        <taxon>Paracidobacterium</taxon>
    </lineage>
</organism>
<comment type="caution">
    <text evidence="5">The sequence shown here is derived from an EMBL/GenBank/DDBJ whole genome shotgun (WGS) entry which is preliminary data.</text>
</comment>
<dbReference type="PANTHER" id="PTHR48078:SF6">
    <property type="entry name" value="L-THREONINE DEHYDRATASE CATABOLIC TDCB"/>
    <property type="match status" value="1"/>
</dbReference>
<dbReference type="NCBIfam" id="NF006050">
    <property type="entry name" value="PRK08197.1"/>
    <property type="match status" value="1"/>
</dbReference>
<reference evidence="5 6" key="1">
    <citation type="submission" date="2018-08" db="EMBL/GenBank/DDBJ databases">
        <title>Acidipila sp. 4G-K13, an acidobacterium isolated from forest soil.</title>
        <authorList>
            <person name="Gao Z.-H."/>
            <person name="Qiu L.-H."/>
        </authorList>
    </citation>
    <scope>NUCLEOTIDE SEQUENCE [LARGE SCALE GENOMIC DNA]</scope>
    <source>
        <strain evidence="5 6">4G-K13</strain>
    </source>
</reference>
<dbReference type="Pfam" id="PF00291">
    <property type="entry name" value="PALP"/>
    <property type="match status" value="1"/>
</dbReference>
<evidence type="ECO:0000259" key="4">
    <source>
        <dbReference type="Pfam" id="PF00291"/>
    </source>
</evidence>
<comment type="cofactor">
    <cofactor evidence="1">
        <name>pyridoxal 5'-phosphate</name>
        <dbReference type="ChEBI" id="CHEBI:597326"/>
    </cofactor>
</comment>
<evidence type="ECO:0000256" key="1">
    <source>
        <dbReference type="ARBA" id="ARBA00001933"/>
    </source>
</evidence>
<dbReference type="InterPro" id="IPR001926">
    <property type="entry name" value="TrpB-like_PALP"/>
</dbReference>
<dbReference type="EC" id="4.2.3.1" evidence="5"/>
<dbReference type="InterPro" id="IPR050147">
    <property type="entry name" value="Ser/Thr_Dehydratase"/>
</dbReference>
<sequence length="405" mass="43892">MPAISFLECSRCAKHVSADTPQTVCPACAGALYVRYDSDSLKQTAVRPDGNATQSMWRYASVLPEVEPVTLGEGWTPMLHSRRHENLWIKEEAANPTGTFKARGLAMAVTMAKHYGLEKLAAPSAGNAAGALAAYAAAAGIEAHIFMPRDVPMANYLEGVAYGAHVTLVDGLISDCARMVAERKDKEGWFDISTLKEPFRVEGKKTMGYELVEQLGWTYPDAVFYPTGGGVGLIGMWKAFEEMEQLGWVAPGRRPKMIAVQASGCAPVARAYREGASVSKMFENAATFAAGLRVPKPYGDSIILDIVRKSEGTVIDIPDDRILESLLDWSRNEGLLLCPEGATATAAYDQLIADGFLTPKDRVVIFNTGAGLKYVDTLAEAMHLTRTPEKEYPERVPVGGIITPQ</sequence>
<dbReference type="SUPFAM" id="SSF53686">
    <property type="entry name" value="Tryptophan synthase beta subunit-like PLP-dependent enzymes"/>
    <property type="match status" value="1"/>
</dbReference>
<dbReference type="GO" id="GO:0006565">
    <property type="term" value="P:L-serine catabolic process"/>
    <property type="evidence" value="ECO:0007669"/>
    <property type="project" value="TreeGrafter"/>
</dbReference>